<dbReference type="InterPro" id="IPR036188">
    <property type="entry name" value="FAD/NAD-bd_sf"/>
</dbReference>
<keyword evidence="3" id="KW-0274">FAD</keyword>
<dbReference type="Pfam" id="PF00743">
    <property type="entry name" value="FMO-like"/>
    <property type="match status" value="1"/>
</dbReference>
<dbReference type="EMBL" id="BAABAE010000002">
    <property type="protein sequence ID" value="GAA3733915.1"/>
    <property type="molecule type" value="Genomic_DNA"/>
</dbReference>
<gene>
    <name evidence="5" type="ORF">GCM10022239_07610</name>
</gene>
<evidence type="ECO:0000313" key="6">
    <source>
        <dbReference type="Proteomes" id="UP001501004"/>
    </source>
</evidence>
<comment type="similarity">
    <text evidence="1">Belongs to the FAD-binding monooxygenase family.</text>
</comment>
<name>A0ABP7F916_9MICO</name>
<accession>A0ABP7F916</accession>
<dbReference type="InterPro" id="IPR020946">
    <property type="entry name" value="Flavin_mOase-like"/>
</dbReference>
<evidence type="ECO:0000313" key="5">
    <source>
        <dbReference type="EMBL" id="GAA3733915.1"/>
    </source>
</evidence>
<dbReference type="InterPro" id="IPR051209">
    <property type="entry name" value="FAD-bind_Monooxygenase_sf"/>
</dbReference>
<evidence type="ECO:0000256" key="1">
    <source>
        <dbReference type="ARBA" id="ARBA00010139"/>
    </source>
</evidence>
<dbReference type="PRINTS" id="PR00419">
    <property type="entry name" value="ADXRDTASE"/>
</dbReference>
<keyword evidence="4" id="KW-0560">Oxidoreductase</keyword>
<keyword evidence="6" id="KW-1185">Reference proteome</keyword>
<comment type="caution">
    <text evidence="5">The sequence shown here is derived from an EMBL/GenBank/DDBJ whole genome shotgun (WGS) entry which is preliminary data.</text>
</comment>
<dbReference type="SUPFAM" id="SSF51905">
    <property type="entry name" value="FAD/NAD(P)-binding domain"/>
    <property type="match status" value="2"/>
</dbReference>
<keyword evidence="2" id="KW-0285">Flavoprotein</keyword>
<organism evidence="5 6">
    <name type="scientific">Leifsonella bigeumensis</name>
    <dbReference type="NCBI Taxonomy" id="433643"/>
    <lineage>
        <taxon>Bacteria</taxon>
        <taxon>Bacillati</taxon>
        <taxon>Actinomycetota</taxon>
        <taxon>Actinomycetes</taxon>
        <taxon>Micrococcales</taxon>
        <taxon>Microbacteriaceae</taxon>
        <taxon>Leifsonella</taxon>
    </lineage>
</organism>
<protein>
    <submittedName>
        <fullName evidence="5">NAD(P)/FAD-dependent oxidoreductase</fullName>
    </submittedName>
</protein>
<evidence type="ECO:0000256" key="3">
    <source>
        <dbReference type="ARBA" id="ARBA00022827"/>
    </source>
</evidence>
<evidence type="ECO:0000256" key="2">
    <source>
        <dbReference type="ARBA" id="ARBA00022630"/>
    </source>
</evidence>
<evidence type="ECO:0000256" key="4">
    <source>
        <dbReference type="ARBA" id="ARBA00023002"/>
    </source>
</evidence>
<reference evidence="6" key="1">
    <citation type="journal article" date="2019" name="Int. J. Syst. Evol. Microbiol.">
        <title>The Global Catalogue of Microorganisms (GCM) 10K type strain sequencing project: providing services to taxonomists for standard genome sequencing and annotation.</title>
        <authorList>
            <consortium name="The Broad Institute Genomics Platform"/>
            <consortium name="The Broad Institute Genome Sequencing Center for Infectious Disease"/>
            <person name="Wu L."/>
            <person name="Ma J."/>
        </authorList>
    </citation>
    <scope>NUCLEOTIDE SEQUENCE [LARGE SCALE GENOMIC DNA]</scope>
    <source>
        <strain evidence="6">JCM 16949</strain>
    </source>
</reference>
<dbReference type="Gene3D" id="3.50.50.60">
    <property type="entry name" value="FAD/NAD(P)-binding domain"/>
    <property type="match status" value="2"/>
</dbReference>
<dbReference type="PANTHER" id="PTHR42877">
    <property type="entry name" value="L-ORNITHINE N(5)-MONOOXYGENASE-RELATED"/>
    <property type="match status" value="1"/>
</dbReference>
<dbReference type="Proteomes" id="UP001501004">
    <property type="component" value="Unassembled WGS sequence"/>
</dbReference>
<sequence>MPIEYSGRGIDADADAARLRAALNAVELPPALTAIAHLTGDLSLVDQSLRGLPDPAEVLPRPHGGMTDDQRAEAIDRAAAAMADFARNGGRSKGGPSDETLRQLLHFITGPIDDAYLPLLLHELGIPYDRSAPSWTQEDFRPKKPLRVLVIGAGMSGIACSHRLAQAGIEHEVFERGDDVGGVWRENTYPGCRLDTINFGYSYSFAQKNDWPHQFSKRDEVLGYFRDVADSIGLRARTRFGAEVTRLQYDESRRLWLVTSSSAQRGVQTDEFDIVISAVGQLNHPSIPEVPGRDSFQGAQVHTGAWDHSLELAGKSVALVGAGASAFQVGPALVDDVAQLTVFQRNAPWMVPTPAYHDPVTEPMQWLLDRVGPYHRWFRFHQLWSNVEGMRRFARVDEEWADDGLSVSELNLRLRQTLSDRMLERYDDRPDLAEYVVPTYPPFSKRVLRDNGEWARMLKHRNTTLVTSGIERLTVDGIVSNDGSTHAVDAIVWATGFDASNFFQPMEIVGAGGVTLQDFWEGEPRAYLGTSYPGFPNFFSIYGPNTNLAVNGSIVLFSECAIDHILMCLRELLEHNATVVEVRNDTFNEYNDMIDAENSLMAWGASSVTSWYKSASGRISQNSPLPTLDYWKMTHNEVTNAYLFR</sequence>
<dbReference type="PANTHER" id="PTHR42877:SF4">
    <property type="entry name" value="FAD_NAD(P)-BINDING DOMAIN-CONTAINING PROTEIN-RELATED"/>
    <property type="match status" value="1"/>
</dbReference>
<proteinExistence type="inferred from homology"/>